<dbReference type="Proteomes" id="UP001251528">
    <property type="component" value="Unassembled WGS sequence"/>
</dbReference>
<feature type="region of interest" description="Disordered" evidence="1">
    <location>
        <begin position="14"/>
        <end position="57"/>
    </location>
</feature>
<evidence type="ECO:0000313" key="3">
    <source>
        <dbReference type="Proteomes" id="UP001251528"/>
    </source>
</evidence>
<sequence>MVRPQLTWEQIEDKRARKRMRSRCRREVEAKKQQEEAQVNTNSAEDSQGPLLSVDKPVERYNLRTRKARHPPTGLFPQAKHRLHQASPSIRTTIIFLSGRMRDLFSGNKQKHLILCCTPS</sequence>
<accession>A0AAJ0CK47</accession>
<evidence type="ECO:0000256" key="1">
    <source>
        <dbReference type="SAM" id="MobiDB-lite"/>
    </source>
</evidence>
<dbReference type="AlphaFoldDB" id="A0AAJ0CK47"/>
<gene>
    <name evidence="2" type="ORF">QQS21_009197</name>
</gene>
<feature type="compositionally biased region" description="Basic and acidic residues" evidence="1">
    <location>
        <begin position="25"/>
        <end position="35"/>
    </location>
</feature>
<protein>
    <submittedName>
        <fullName evidence="2">Uncharacterized protein</fullName>
    </submittedName>
</protein>
<proteinExistence type="predicted"/>
<reference evidence="2" key="1">
    <citation type="submission" date="2023-06" db="EMBL/GenBank/DDBJ databases">
        <title>Conoideocrella luteorostrata (Hypocreales: Clavicipitaceae), a potential biocontrol fungus for elongate hemlock scale in United States Christmas tree production areas.</title>
        <authorList>
            <person name="Barrett H."/>
            <person name="Lovett B."/>
            <person name="Macias A.M."/>
            <person name="Stajich J.E."/>
            <person name="Kasson M.T."/>
        </authorList>
    </citation>
    <scope>NUCLEOTIDE SEQUENCE</scope>
    <source>
        <strain evidence="2">ARSEF 14590</strain>
    </source>
</reference>
<name>A0AAJ0CK47_9HYPO</name>
<evidence type="ECO:0000313" key="2">
    <source>
        <dbReference type="EMBL" id="KAK2593107.1"/>
    </source>
</evidence>
<organism evidence="2 3">
    <name type="scientific">Conoideocrella luteorostrata</name>
    <dbReference type="NCBI Taxonomy" id="1105319"/>
    <lineage>
        <taxon>Eukaryota</taxon>
        <taxon>Fungi</taxon>
        <taxon>Dikarya</taxon>
        <taxon>Ascomycota</taxon>
        <taxon>Pezizomycotina</taxon>
        <taxon>Sordariomycetes</taxon>
        <taxon>Hypocreomycetidae</taxon>
        <taxon>Hypocreales</taxon>
        <taxon>Clavicipitaceae</taxon>
        <taxon>Conoideocrella</taxon>
    </lineage>
</organism>
<comment type="caution">
    <text evidence="2">The sequence shown here is derived from an EMBL/GenBank/DDBJ whole genome shotgun (WGS) entry which is preliminary data.</text>
</comment>
<dbReference type="EMBL" id="JASWJB010000228">
    <property type="protein sequence ID" value="KAK2593107.1"/>
    <property type="molecule type" value="Genomic_DNA"/>
</dbReference>
<keyword evidence="3" id="KW-1185">Reference proteome</keyword>